<dbReference type="PANTHER" id="PTHR20883">
    <property type="entry name" value="PHYTANOYL-COA DIOXYGENASE DOMAIN CONTAINING 1"/>
    <property type="match status" value="1"/>
</dbReference>
<dbReference type="SUPFAM" id="SSF51197">
    <property type="entry name" value="Clavaminate synthase-like"/>
    <property type="match status" value="1"/>
</dbReference>
<evidence type="ECO:0000313" key="2">
    <source>
        <dbReference type="EMBL" id="QUJ78158.1"/>
    </source>
</evidence>
<keyword evidence="2" id="KW-0223">Dioxygenase</keyword>
<keyword evidence="2" id="KW-0560">Oxidoreductase</keyword>
<dbReference type="GO" id="GO:0016706">
    <property type="term" value="F:2-oxoglutarate-dependent dioxygenase activity"/>
    <property type="evidence" value="ECO:0007669"/>
    <property type="project" value="UniProtKB-ARBA"/>
</dbReference>
<sequence>MKDAPQSFADRYAEAGFVAPIDILDAADARALRDDYEAAETELEGDAERLGLLKSYPDRLLPSFDAIIRHPALIAAASEALGPDLMVWSGALFIKEPQSEKIVSWHQDLTYWGLDDAEETTLWLALSHASEQSGCMSFVPGSHKQRIVPHRDTFDARNLLSRGQEIAVEVRDDEAVAAPLRAGQASMHHGHLFHASGPNRTDDRRIGAAIRFIKPAMRQQNGAKSLVTLVAGRDDYGHFTLADRPRGRLHPEDFALCREDAARRHEILFEGVTQA</sequence>
<keyword evidence="3" id="KW-1185">Reference proteome</keyword>
<dbReference type="GO" id="GO:0005506">
    <property type="term" value="F:iron ion binding"/>
    <property type="evidence" value="ECO:0007669"/>
    <property type="project" value="UniProtKB-ARBA"/>
</dbReference>
<organism evidence="2 3">
    <name type="scientific">Sulfitobacter albidus</name>
    <dbReference type="NCBI Taxonomy" id="2829501"/>
    <lineage>
        <taxon>Bacteria</taxon>
        <taxon>Pseudomonadati</taxon>
        <taxon>Pseudomonadota</taxon>
        <taxon>Alphaproteobacteria</taxon>
        <taxon>Rhodobacterales</taxon>
        <taxon>Roseobacteraceae</taxon>
        <taxon>Sulfitobacter</taxon>
    </lineage>
</organism>
<dbReference type="EMBL" id="CP073582">
    <property type="protein sequence ID" value="QUJ78158.1"/>
    <property type="molecule type" value="Genomic_DNA"/>
</dbReference>
<dbReference type="KEGG" id="sual:KDD17_17605"/>
<evidence type="ECO:0000256" key="1">
    <source>
        <dbReference type="ARBA" id="ARBA00001954"/>
    </source>
</evidence>
<dbReference type="PANTHER" id="PTHR20883:SF48">
    <property type="entry name" value="ECTOINE DIOXYGENASE"/>
    <property type="match status" value="1"/>
</dbReference>
<reference evidence="2" key="1">
    <citation type="submission" date="2021-04" db="EMBL/GenBank/DDBJ databases">
        <title>Complete genome sequence for Sulfitobacter sp. strain JK7-1.</title>
        <authorList>
            <person name="Park S.-J."/>
        </authorList>
    </citation>
    <scope>NUCLEOTIDE SEQUENCE</scope>
    <source>
        <strain evidence="2">JK7-1</strain>
    </source>
</reference>
<comment type="cofactor">
    <cofactor evidence="1">
        <name>Fe(2+)</name>
        <dbReference type="ChEBI" id="CHEBI:29033"/>
    </cofactor>
</comment>
<gene>
    <name evidence="2" type="ORF">KDD17_17605</name>
</gene>
<dbReference type="AlphaFoldDB" id="A0A975JGQ8"/>
<accession>A0A975JGQ8</accession>
<proteinExistence type="predicted"/>
<evidence type="ECO:0000313" key="3">
    <source>
        <dbReference type="Proteomes" id="UP000683291"/>
    </source>
</evidence>
<dbReference type="InterPro" id="IPR008775">
    <property type="entry name" value="Phytyl_CoA_dOase-like"/>
</dbReference>
<dbReference type="Proteomes" id="UP000683291">
    <property type="component" value="Chromosome pJK7-1-1"/>
</dbReference>
<name>A0A975JGQ8_9RHOB</name>
<dbReference type="Gene3D" id="2.60.120.620">
    <property type="entry name" value="q2cbj1_9rhob like domain"/>
    <property type="match status" value="1"/>
</dbReference>
<dbReference type="RefSeq" id="WP_212706350.1">
    <property type="nucleotide sequence ID" value="NZ_CP073582.1"/>
</dbReference>
<dbReference type="Pfam" id="PF05721">
    <property type="entry name" value="PhyH"/>
    <property type="match status" value="1"/>
</dbReference>
<protein>
    <submittedName>
        <fullName evidence="2">Phytanoyl-CoA dioxygenase family protein</fullName>
    </submittedName>
</protein>